<organism evidence="1">
    <name type="scientific">Arundo donax</name>
    <name type="common">Giant reed</name>
    <name type="synonym">Donax arundinaceus</name>
    <dbReference type="NCBI Taxonomy" id="35708"/>
    <lineage>
        <taxon>Eukaryota</taxon>
        <taxon>Viridiplantae</taxon>
        <taxon>Streptophyta</taxon>
        <taxon>Embryophyta</taxon>
        <taxon>Tracheophyta</taxon>
        <taxon>Spermatophyta</taxon>
        <taxon>Magnoliopsida</taxon>
        <taxon>Liliopsida</taxon>
        <taxon>Poales</taxon>
        <taxon>Poaceae</taxon>
        <taxon>PACMAD clade</taxon>
        <taxon>Arundinoideae</taxon>
        <taxon>Arundineae</taxon>
        <taxon>Arundo</taxon>
    </lineage>
</organism>
<sequence>MRCIQLDDWKVTLDQAQASSEQSRTGAPILPSNIHSHTTYLLGRGATWFWGTRAAAPLAPLRAGPDCSDVLTCLLFNLYSRCSNMLA</sequence>
<reference evidence="1" key="2">
    <citation type="journal article" date="2015" name="Data Brief">
        <title>Shoot transcriptome of the giant reed, Arundo donax.</title>
        <authorList>
            <person name="Barrero R.A."/>
            <person name="Guerrero F.D."/>
            <person name="Moolhuijzen P."/>
            <person name="Goolsby J.A."/>
            <person name="Tidwell J."/>
            <person name="Bellgard S.E."/>
            <person name="Bellgard M.I."/>
        </authorList>
    </citation>
    <scope>NUCLEOTIDE SEQUENCE</scope>
    <source>
        <tissue evidence="1">Shoot tissue taken approximately 20 cm above the soil surface</tissue>
    </source>
</reference>
<reference evidence="1" key="1">
    <citation type="submission" date="2014-09" db="EMBL/GenBank/DDBJ databases">
        <authorList>
            <person name="Magalhaes I.L.F."/>
            <person name="Oliveira U."/>
            <person name="Santos F.R."/>
            <person name="Vidigal T.H.D.A."/>
            <person name="Brescovit A.D."/>
            <person name="Santos A.J."/>
        </authorList>
    </citation>
    <scope>NUCLEOTIDE SEQUENCE</scope>
    <source>
        <tissue evidence="1">Shoot tissue taken approximately 20 cm above the soil surface</tissue>
    </source>
</reference>
<proteinExistence type="predicted"/>
<dbReference type="EMBL" id="GBRH01226909">
    <property type="protein sequence ID" value="JAD70986.1"/>
    <property type="molecule type" value="Transcribed_RNA"/>
</dbReference>
<name>A0A0A9C5Z5_ARUDO</name>
<dbReference type="AlphaFoldDB" id="A0A0A9C5Z5"/>
<evidence type="ECO:0000313" key="1">
    <source>
        <dbReference type="EMBL" id="JAD70986.1"/>
    </source>
</evidence>
<protein>
    <submittedName>
        <fullName evidence="1">Uncharacterized protein</fullName>
    </submittedName>
</protein>
<accession>A0A0A9C5Z5</accession>